<sequence length="243" mass="27779">MADMGTETNVDPDEFNPQDWKAVSLTHVEYPKGDFLGLILAWFSLLPFMLIVSFVTLTLFRRDLHTIAFFAGIVMNEAINLAVKHTVREPRPLRGRQNLYTEYGMPSSHSQFMWFFATYFTLFLLIRLYKNSNIIDDLWKYACGAGGVICAFIVGWSRVYLKYHTVSQVVLGGALGSVMAGLWFALVQLLLTPLFPLIANSPVGELFMLRDSTLIPHVLWFEYTCSRSEARSRQRKMSSRKSQ</sequence>
<evidence type="ECO:0000256" key="8">
    <source>
        <dbReference type="ARBA" id="ARBA00047349"/>
    </source>
</evidence>
<evidence type="ECO:0000313" key="11">
    <source>
        <dbReference type="Proteomes" id="UP000694888"/>
    </source>
</evidence>
<evidence type="ECO:0000256" key="5">
    <source>
        <dbReference type="ARBA" id="ARBA00022989"/>
    </source>
</evidence>
<organism evidence="11 12">
    <name type="scientific">Aplysia californica</name>
    <name type="common">California sea hare</name>
    <dbReference type="NCBI Taxonomy" id="6500"/>
    <lineage>
        <taxon>Eukaryota</taxon>
        <taxon>Metazoa</taxon>
        <taxon>Spiralia</taxon>
        <taxon>Lophotrochozoa</taxon>
        <taxon>Mollusca</taxon>
        <taxon>Gastropoda</taxon>
        <taxon>Heterobranchia</taxon>
        <taxon>Euthyneura</taxon>
        <taxon>Tectipleura</taxon>
        <taxon>Aplysiida</taxon>
        <taxon>Aplysioidea</taxon>
        <taxon>Aplysiidae</taxon>
        <taxon>Aplysia</taxon>
    </lineage>
</organism>
<dbReference type="InterPro" id="IPR000326">
    <property type="entry name" value="PAP2/HPO"/>
</dbReference>
<evidence type="ECO:0000256" key="9">
    <source>
        <dbReference type="RuleBase" id="RU367078"/>
    </source>
</evidence>
<comment type="function">
    <text evidence="7 9">Required for efficient N-glycosylation. Necessary for maintaining optimal levels of dolichol-linked oligosaccharides. Hydrolyzes dolichyl pyrophosphate at a very high rate and dolichyl monophosphate at a much lower rate. Does not act on phosphatidate.</text>
</comment>
<evidence type="ECO:0000256" key="4">
    <source>
        <dbReference type="ARBA" id="ARBA00022801"/>
    </source>
</evidence>
<dbReference type="InterPro" id="IPR039667">
    <property type="entry name" value="Dolichyldiphosphatase_PAP2"/>
</dbReference>
<gene>
    <name evidence="12" type="primary">LOC101851975</name>
</gene>
<keyword evidence="4 9" id="KW-0378">Hydrolase</keyword>
<comment type="catalytic activity">
    <reaction evidence="8 9">
        <text>a di-trans,poly-cis-dolichyl diphosphate + H2O = a di-trans,poly-cis-dolichyl phosphate + phosphate + H(+)</text>
        <dbReference type="Rhea" id="RHEA:14385"/>
        <dbReference type="Rhea" id="RHEA-COMP:19498"/>
        <dbReference type="Rhea" id="RHEA-COMP:19506"/>
        <dbReference type="ChEBI" id="CHEBI:15377"/>
        <dbReference type="ChEBI" id="CHEBI:15378"/>
        <dbReference type="ChEBI" id="CHEBI:43474"/>
        <dbReference type="ChEBI" id="CHEBI:57497"/>
        <dbReference type="ChEBI" id="CHEBI:57683"/>
        <dbReference type="EC" id="3.6.1.43"/>
    </reaction>
</comment>
<evidence type="ECO:0000256" key="6">
    <source>
        <dbReference type="ARBA" id="ARBA00023136"/>
    </source>
</evidence>
<comment type="similarity">
    <text evidence="2 9">Belongs to the dolichyldiphosphatase family.</text>
</comment>
<protein>
    <recommendedName>
        <fullName evidence="9">Dolichyldiphosphatase</fullName>
        <ecNumber evidence="9">3.6.1.43</ecNumber>
    </recommendedName>
</protein>
<keyword evidence="6 9" id="KW-0472">Membrane</keyword>
<dbReference type="CDD" id="cd03382">
    <property type="entry name" value="PAP2_dolichyldiphosphatase"/>
    <property type="match status" value="1"/>
</dbReference>
<keyword evidence="11" id="KW-1185">Reference proteome</keyword>
<dbReference type="PANTHER" id="PTHR11247">
    <property type="entry name" value="PALMITOYL-PROTEIN THIOESTERASE/DOLICHYLDIPHOSPHATASE 1"/>
    <property type="match status" value="1"/>
</dbReference>
<dbReference type="SUPFAM" id="SSF48317">
    <property type="entry name" value="Acid phosphatase/Vanadium-dependent haloperoxidase"/>
    <property type="match status" value="1"/>
</dbReference>
<dbReference type="EC" id="3.6.1.43" evidence="9"/>
<keyword evidence="9" id="KW-0256">Endoplasmic reticulum</keyword>
<comment type="pathway">
    <text evidence="9">Protein modification; protein glycosylation.</text>
</comment>
<evidence type="ECO:0000256" key="7">
    <source>
        <dbReference type="ARBA" id="ARBA00024907"/>
    </source>
</evidence>
<feature type="transmembrane region" description="Helical" evidence="9">
    <location>
        <begin position="107"/>
        <end position="126"/>
    </location>
</feature>
<accession>A0ABM0JZ55</accession>
<feature type="transmembrane region" description="Helical" evidence="9">
    <location>
        <begin position="35"/>
        <end position="60"/>
    </location>
</feature>
<name>A0ABM0JZ55_APLCA</name>
<feature type="domain" description="Phosphatidic acid phosphatase type 2/haloperoxidase" evidence="10">
    <location>
        <begin position="64"/>
        <end position="184"/>
    </location>
</feature>
<keyword evidence="3 9" id="KW-0812">Transmembrane</keyword>
<keyword evidence="5 9" id="KW-1133">Transmembrane helix</keyword>
<dbReference type="Gene3D" id="1.20.144.10">
    <property type="entry name" value="Phosphatidic acid phosphatase type 2/haloperoxidase"/>
    <property type="match status" value="1"/>
</dbReference>
<dbReference type="GeneID" id="101851975"/>
<dbReference type="InterPro" id="IPR036938">
    <property type="entry name" value="PAP2/HPO_sf"/>
</dbReference>
<evidence type="ECO:0000256" key="1">
    <source>
        <dbReference type="ARBA" id="ARBA00004141"/>
    </source>
</evidence>
<dbReference type="PANTHER" id="PTHR11247:SF1">
    <property type="entry name" value="DOLICHYLDIPHOSPHATASE 1"/>
    <property type="match status" value="1"/>
</dbReference>
<dbReference type="SMART" id="SM00014">
    <property type="entry name" value="acidPPc"/>
    <property type="match status" value="1"/>
</dbReference>
<evidence type="ECO:0000256" key="2">
    <source>
        <dbReference type="ARBA" id="ARBA00005518"/>
    </source>
</evidence>
<dbReference type="Proteomes" id="UP000694888">
    <property type="component" value="Unplaced"/>
</dbReference>
<dbReference type="Pfam" id="PF01569">
    <property type="entry name" value="PAP2"/>
    <property type="match status" value="1"/>
</dbReference>
<feature type="transmembrane region" description="Helical" evidence="9">
    <location>
        <begin position="67"/>
        <end position="87"/>
    </location>
</feature>
<evidence type="ECO:0000256" key="3">
    <source>
        <dbReference type="ARBA" id="ARBA00022692"/>
    </source>
</evidence>
<reference evidence="12" key="1">
    <citation type="submission" date="2025-08" db="UniProtKB">
        <authorList>
            <consortium name="RefSeq"/>
        </authorList>
    </citation>
    <scope>IDENTIFICATION</scope>
</reference>
<evidence type="ECO:0000313" key="12">
    <source>
        <dbReference type="RefSeq" id="XP_005104964.2"/>
    </source>
</evidence>
<feature type="transmembrane region" description="Helical" evidence="9">
    <location>
        <begin position="169"/>
        <end position="191"/>
    </location>
</feature>
<evidence type="ECO:0000259" key="10">
    <source>
        <dbReference type="SMART" id="SM00014"/>
    </source>
</evidence>
<feature type="transmembrane region" description="Helical" evidence="9">
    <location>
        <begin position="138"/>
        <end position="157"/>
    </location>
</feature>
<comment type="subcellular location">
    <subcellularLocation>
        <location evidence="9">Endoplasmic reticulum membrane</location>
        <topology evidence="9">Multi-pass membrane protein</topology>
    </subcellularLocation>
    <subcellularLocation>
        <location evidence="1">Membrane</location>
        <topology evidence="1">Multi-pass membrane protein</topology>
    </subcellularLocation>
</comment>
<dbReference type="RefSeq" id="XP_005104964.2">
    <property type="nucleotide sequence ID" value="XM_005104907.3"/>
</dbReference>
<proteinExistence type="inferred from homology"/>